<proteinExistence type="predicted"/>
<dbReference type="Gene3D" id="3.40.1550.20">
    <property type="entry name" value="Transcriptional regulator MraZ domain"/>
    <property type="match status" value="1"/>
</dbReference>
<reference evidence="2 3" key="1">
    <citation type="submission" date="2023-09" db="EMBL/GenBank/DDBJ databases">
        <authorList>
            <person name="Rey-Velasco X."/>
        </authorList>
    </citation>
    <scope>NUCLEOTIDE SEQUENCE [LARGE SCALE GENOMIC DNA]</scope>
    <source>
        <strain evidence="2 3">F390</strain>
    </source>
</reference>
<dbReference type="EMBL" id="JAVRHS010000003">
    <property type="protein sequence ID" value="MDT0575661.1"/>
    <property type="molecule type" value="Genomic_DNA"/>
</dbReference>
<evidence type="ECO:0000313" key="2">
    <source>
        <dbReference type="EMBL" id="MDT0575661.1"/>
    </source>
</evidence>
<dbReference type="InterPro" id="IPR035644">
    <property type="entry name" value="MraZ_C"/>
</dbReference>
<accession>A0ABU2ZHK1</accession>
<dbReference type="RefSeq" id="WP_311340238.1">
    <property type="nucleotide sequence ID" value="NZ_JAVRHS010000003.1"/>
</dbReference>
<organism evidence="2 3">
    <name type="scientific">Croceicoccus esteveae</name>
    <dbReference type="NCBI Taxonomy" id="3075597"/>
    <lineage>
        <taxon>Bacteria</taxon>
        <taxon>Pseudomonadati</taxon>
        <taxon>Pseudomonadota</taxon>
        <taxon>Alphaproteobacteria</taxon>
        <taxon>Sphingomonadales</taxon>
        <taxon>Erythrobacteraceae</taxon>
        <taxon>Croceicoccus</taxon>
    </lineage>
</organism>
<sequence length="160" mass="17740">MPPTFRKVVLDSSQNQRILCIAKHERWDCLTGFGLSRMDDLEHQLDREEERALRIGSDFDRDTRSAQLYGFLEIPFDDSGRFIMPEHLADLARIDGGLFFQGGGTFFTLWNPSRLFEMPDDWAAAKAACKAMMADTGKPAKKPGRAKPGAGSTAGRGDAG</sequence>
<dbReference type="SUPFAM" id="SSF89447">
    <property type="entry name" value="AbrB/MazE/MraZ-like"/>
    <property type="match status" value="1"/>
</dbReference>
<protein>
    <submittedName>
        <fullName evidence="2">Division/cell wall cluster transcriptional repressor MraZ</fullName>
    </submittedName>
</protein>
<feature type="region of interest" description="Disordered" evidence="1">
    <location>
        <begin position="135"/>
        <end position="160"/>
    </location>
</feature>
<dbReference type="Proteomes" id="UP001259803">
    <property type="component" value="Unassembled WGS sequence"/>
</dbReference>
<evidence type="ECO:0000256" key="1">
    <source>
        <dbReference type="SAM" id="MobiDB-lite"/>
    </source>
</evidence>
<gene>
    <name evidence="2" type="ORF">RM533_05640</name>
</gene>
<dbReference type="InterPro" id="IPR037914">
    <property type="entry name" value="SpoVT-AbrB_sf"/>
</dbReference>
<dbReference type="CDD" id="cd16321">
    <property type="entry name" value="MraZ_C"/>
    <property type="match status" value="1"/>
</dbReference>
<dbReference type="InterPro" id="IPR038619">
    <property type="entry name" value="MraZ_sf"/>
</dbReference>
<name>A0ABU2ZHK1_9SPHN</name>
<evidence type="ECO:0000313" key="3">
    <source>
        <dbReference type="Proteomes" id="UP001259803"/>
    </source>
</evidence>
<comment type="caution">
    <text evidence="2">The sequence shown here is derived from an EMBL/GenBank/DDBJ whole genome shotgun (WGS) entry which is preliminary data.</text>
</comment>
<keyword evidence="3" id="KW-1185">Reference proteome</keyword>